<reference evidence="5 6" key="1">
    <citation type="submission" date="2014-11" db="EMBL/GenBank/DDBJ databases">
        <title>Draft Genome Sequence of Vibrio piscirenalis strains CECT 8603T and CECT 8604, two marine Gammaproteobacterium isolated from cultured gilthead sea bream (Sparus aurata).</title>
        <authorList>
            <person name="Arahal D.R."/>
            <person name="Rodrigo-Torres L."/>
            <person name="Lucena T."/>
            <person name="Pujalte M.J."/>
        </authorList>
    </citation>
    <scope>NUCLEOTIDE SEQUENCE [LARGE SCALE GENOMIC DNA]</scope>
    <source>
        <strain evidence="5 6">DCR 1-4-2</strain>
    </source>
</reference>
<evidence type="ECO:0000259" key="4">
    <source>
        <dbReference type="Pfam" id="PF17853"/>
    </source>
</evidence>
<evidence type="ECO:0000256" key="1">
    <source>
        <dbReference type="ARBA" id="ARBA00006754"/>
    </source>
</evidence>
<feature type="domain" description="PucR C-terminal helix-turn-helix" evidence="3">
    <location>
        <begin position="322"/>
        <end position="380"/>
    </location>
</feature>
<dbReference type="InterPro" id="IPR042070">
    <property type="entry name" value="PucR_C-HTH_sf"/>
</dbReference>
<dbReference type="Gene3D" id="1.10.10.2840">
    <property type="entry name" value="PucR C-terminal helix-turn-helix domain"/>
    <property type="match status" value="1"/>
</dbReference>
<dbReference type="InterPro" id="IPR008599">
    <property type="entry name" value="Diacid_rec"/>
</dbReference>
<gene>
    <name evidence="5" type="ORF">OJ16_11615</name>
</gene>
<proteinExistence type="inferred from homology"/>
<evidence type="ECO:0000313" key="5">
    <source>
        <dbReference type="EMBL" id="KII77496.1"/>
    </source>
</evidence>
<accession>A0A0C2NPC5</accession>
<dbReference type="Pfam" id="PF17853">
    <property type="entry name" value="GGDEF_2"/>
    <property type="match status" value="1"/>
</dbReference>
<dbReference type="Pfam" id="PF05651">
    <property type="entry name" value="Diacid_rec"/>
    <property type="match status" value="1"/>
</dbReference>
<dbReference type="PANTHER" id="PTHR33744:SF15">
    <property type="entry name" value="CARBOHYDRATE DIACID REGULATOR"/>
    <property type="match status" value="1"/>
</dbReference>
<evidence type="ECO:0000259" key="2">
    <source>
        <dbReference type="Pfam" id="PF05651"/>
    </source>
</evidence>
<dbReference type="AlphaFoldDB" id="A0A0C2NPC5"/>
<dbReference type="STRING" id="1461322.OJ16_11615"/>
<evidence type="ECO:0000259" key="3">
    <source>
        <dbReference type="Pfam" id="PF13556"/>
    </source>
</evidence>
<dbReference type="PANTHER" id="PTHR33744">
    <property type="entry name" value="CARBOHYDRATE DIACID REGULATOR"/>
    <property type="match status" value="1"/>
</dbReference>
<dbReference type="OrthoDB" id="9792148at2"/>
<dbReference type="Pfam" id="PF13556">
    <property type="entry name" value="HTH_30"/>
    <property type="match status" value="1"/>
</dbReference>
<comment type="caution">
    <text evidence="5">The sequence shown here is derived from an EMBL/GenBank/DDBJ whole genome shotgun (WGS) entry which is preliminary data.</text>
</comment>
<evidence type="ECO:0000313" key="6">
    <source>
        <dbReference type="Proteomes" id="UP000031672"/>
    </source>
</evidence>
<dbReference type="EMBL" id="JTKH01000021">
    <property type="protein sequence ID" value="KII77496.1"/>
    <property type="molecule type" value="Genomic_DNA"/>
</dbReference>
<dbReference type="InterPro" id="IPR041522">
    <property type="entry name" value="CdaR_GGDEF"/>
</dbReference>
<name>A0A0C2NPC5_9VIBR</name>
<dbReference type="InterPro" id="IPR025736">
    <property type="entry name" value="PucR_C-HTH_dom"/>
</dbReference>
<sequence>MQLNETIARQIVERSMKIIPYSVNVMDELGRIIGSGDPTRLRQRHEGSILAITEQRVVAIDSATAQHLKGVKPGINFPIIYQEKVIGVIGISGEPDCVQQYGELVKMTAELIVEQAALMSQVEWHKRHREELVMQLIQGAQLDDGQIRVIAERLDLDLTKPRIAAVVQIMSDDDNAPLSLAHLQQLVHLLEFPERDNLVGILSVATNEVVVLKPIELTKSGWSVDNERKRVTKLLKRVRQLGKFKIRMALGDYFPGHDGLSKSYQTAKLTLDAIDDQEGEVFFYQNHRLPVLLSSLFEESWKVEQIKEPFDLLLQKDNKSTLVKTLKAYFAQNCDAYQTCQILHIHRNTLRYRLERIEEITTLNINNLDDKLHLYLALKLFGH</sequence>
<organism evidence="5 6">
    <name type="scientific">Vibrio renipiscarius</name>
    <dbReference type="NCBI Taxonomy" id="1461322"/>
    <lineage>
        <taxon>Bacteria</taxon>
        <taxon>Pseudomonadati</taxon>
        <taxon>Pseudomonadota</taxon>
        <taxon>Gammaproteobacteria</taxon>
        <taxon>Vibrionales</taxon>
        <taxon>Vibrionaceae</taxon>
        <taxon>Vibrio</taxon>
    </lineage>
</organism>
<accession>A0A0C2NCX9</accession>
<feature type="domain" description="Putative sugar diacid recognition" evidence="2">
    <location>
        <begin position="3"/>
        <end position="136"/>
    </location>
</feature>
<dbReference type="Proteomes" id="UP000031672">
    <property type="component" value="Unassembled WGS sequence"/>
</dbReference>
<dbReference type="InterPro" id="IPR051448">
    <property type="entry name" value="CdaR-like_regulators"/>
</dbReference>
<protein>
    <submittedName>
        <fullName evidence="5">XRE family transcriptional regulator</fullName>
    </submittedName>
</protein>
<keyword evidence="6" id="KW-1185">Reference proteome</keyword>
<feature type="domain" description="CdaR GGDEF-like" evidence="4">
    <location>
        <begin position="143"/>
        <end position="272"/>
    </location>
</feature>
<dbReference type="RefSeq" id="WP_040990833.1">
    <property type="nucleotide sequence ID" value="NZ_JTKH01000021.1"/>
</dbReference>
<comment type="similarity">
    <text evidence="1">Belongs to the CdaR family.</text>
</comment>